<dbReference type="Gene3D" id="3.40.50.720">
    <property type="entry name" value="NAD(P)-binding Rossmann-like Domain"/>
    <property type="match status" value="1"/>
</dbReference>
<accession>A0ABS9ACC4</accession>
<dbReference type="SUPFAM" id="SSF51735">
    <property type="entry name" value="NAD(P)-binding Rossmann-fold domains"/>
    <property type="match status" value="1"/>
</dbReference>
<protein>
    <submittedName>
        <fullName evidence="2">Complex I NDUFA9 subunit family protein</fullName>
    </submittedName>
</protein>
<dbReference type="Pfam" id="PF01370">
    <property type="entry name" value="Epimerase"/>
    <property type="match status" value="1"/>
</dbReference>
<sequence length="310" mass="33460">MLKAPITVFGGTGFLGRHVVQELFDAGHAVRIAARRPTLPEWAEPGDPLEPMSVDIRSEADVSGALEGAYGAVNAVSLYVERRGVSFEQVHVEGAARLARLALAHGVSTLVQLSGIGADRASRSRSRSRYVSARGHGESAVIDVYPKAVILRPSVMFGPQDAFLNRLADLTRLPLVPLFGRGETRLQPVHVGDVARAVVRLMGEPSTERRLFELGGLDILSYREVVESVMVHLGHERPLLPIPFPLWHLAALLASPLPGPPLTRDQVIMMRADNTVGEGVGTFDDLDILPRSLRDSLPACLPTQASSSSE</sequence>
<dbReference type="PANTHER" id="PTHR12126">
    <property type="entry name" value="NADH-UBIQUINONE OXIDOREDUCTASE 39 KDA SUBUNIT-RELATED"/>
    <property type="match status" value="1"/>
</dbReference>
<dbReference type="EMBL" id="JABFTT010000004">
    <property type="protein sequence ID" value="MCE8019581.1"/>
    <property type="molecule type" value="Genomic_DNA"/>
</dbReference>
<organism evidence="2 3">
    <name type="scientific">Billgrantia zhangzhouensis</name>
    <dbReference type="NCBI Taxonomy" id="2733481"/>
    <lineage>
        <taxon>Bacteria</taxon>
        <taxon>Pseudomonadati</taxon>
        <taxon>Pseudomonadota</taxon>
        <taxon>Gammaproteobacteria</taxon>
        <taxon>Oceanospirillales</taxon>
        <taxon>Halomonadaceae</taxon>
        <taxon>Billgrantia</taxon>
    </lineage>
</organism>
<dbReference type="PANTHER" id="PTHR12126:SF11">
    <property type="entry name" value="NADH DEHYDROGENASE [UBIQUINONE] 1 ALPHA SUBCOMPLEX SUBUNIT 9, MITOCHONDRIAL"/>
    <property type="match status" value="1"/>
</dbReference>
<dbReference type="RefSeq" id="WP_234272974.1">
    <property type="nucleotide sequence ID" value="NZ_JABFTT010000004.1"/>
</dbReference>
<dbReference type="Proteomes" id="UP001320122">
    <property type="component" value="Unassembled WGS sequence"/>
</dbReference>
<gene>
    <name evidence="2" type="ORF">HOP51_05525</name>
</gene>
<proteinExistence type="predicted"/>
<dbReference type="CDD" id="cd05271">
    <property type="entry name" value="NDUFA9_like_SDR_a"/>
    <property type="match status" value="1"/>
</dbReference>
<dbReference type="InterPro" id="IPR036291">
    <property type="entry name" value="NAD(P)-bd_dom_sf"/>
</dbReference>
<reference evidence="2 3" key="1">
    <citation type="journal article" date="2021" name="Front. Microbiol.">
        <title>Aerobic Denitrification and Heterotrophic Sulfur Oxidation in the Genus Halomonas Revealed by Six Novel Species Characterizations and Genome-Based Analysis.</title>
        <authorList>
            <person name="Wang L."/>
            <person name="Shao Z."/>
        </authorList>
    </citation>
    <scope>NUCLEOTIDE SEQUENCE [LARGE SCALE GENOMIC DNA]</scope>
    <source>
        <strain evidence="2 3">MCCC 1A11036</strain>
    </source>
</reference>
<name>A0ABS9ACC4_9GAMM</name>
<dbReference type="InterPro" id="IPR001509">
    <property type="entry name" value="Epimerase_deHydtase"/>
</dbReference>
<feature type="domain" description="NAD-dependent epimerase/dehydratase" evidence="1">
    <location>
        <begin position="6"/>
        <end position="207"/>
    </location>
</feature>
<dbReference type="InterPro" id="IPR051207">
    <property type="entry name" value="ComplexI_NDUFA9_subunit"/>
</dbReference>
<evidence type="ECO:0000313" key="3">
    <source>
        <dbReference type="Proteomes" id="UP001320122"/>
    </source>
</evidence>
<evidence type="ECO:0000259" key="1">
    <source>
        <dbReference type="Pfam" id="PF01370"/>
    </source>
</evidence>
<evidence type="ECO:0000313" key="2">
    <source>
        <dbReference type="EMBL" id="MCE8019581.1"/>
    </source>
</evidence>
<keyword evidence="3" id="KW-1185">Reference proteome</keyword>
<comment type="caution">
    <text evidence="2">The sequence shown here is derived from an EMBL/GenBank/DDBJ whole genome shotgun (WGS) entry which is preliminary data.</text>
</comment>